<evidence type="ECO:0000313" key="4">
    <source>
        <dbReference type="Proteomes" id="UP000652761"/>
    </source>
</evidence>
<name>A0A843XQW0_COLES</name>
<comment type="caution">
    <text evidence="3">The sequence shown here is derived from an EMBL/GenBank/DDBJ whole genome shotgun (WGS) entry which is preliminary data.</text>
</comment>
<dbReference type="SUPFAM" id="SSF54593">
    <property type="entry name" value="Glyoxalase/Bleomycin resistance protein/Dihydroxybiphenyl dioxygenase"/>
    <property type="match status" value="1"/>
</dbReference>
<feature type="domain" description="Glyoxalase/fosfomycin resistance/dioxygenase" evidence="2">
    <location>
        <begin position="14"/>
        <end position="64"/>
    </location>
</feature>
<accession>A0A843XQW0</accession>
<dbReference type="InterPro" id="IPR004360">
    <property type="entry name" value="Glyas_Fos-R_dOase_dom"/>
</dbReference>
<keyword evidence="4" id="KW-1185">Reference proteome</keyword>
<dbReference type="AlphaFoldDB" id="A0A843XQW0"/>
<organism evidence="3 4">
    <name type="scientific">Colocasia esculenta</name>
    <name type="common">Wild taro</name>
    <name type="synonym">Arum esculentum</name>
    <dbReference type="NCBI Taxonomy" id="4460"/>
    <lineage>
        <taxon>Eukaryota</taxon>
        <taxon>Viridiplantae</taxon>
        <taxon>Streptophyta</taxon>
        <taxon>Embryophyta</taxon>
        <taxon>Tracheophyta</taxon>
        <taxon>Spermatophyta</taxon>
        <taxon>Magnoliopsida</taxon>
        <taxon>Liliopsida</taxon>
        <taxon>Araceae</taxon>
        <taxon>Aroideae</taxon>
        <taxon>Colocasieae</taxon>
        <taxon>Colocasia</taxon>
    </lineage>
</organism>
<evidence type="ECO:0000256" key="1">
    <source>
        <dbReference type="SAM" id="MobiDB-lite"/>
    </source>
</evidence>
<reference evidence="3" key="1">
    <citation type="submission" date="2017-07" db="EMBL/GenBank/DDBJ databases">
        <title>Taro Niue Genome Assembly and Annotation.</title>
        <authorList>
            <person name="Atibalentja N."/>
            <person name="Keating K."/>
            <person name="Fields C.J."/>
        </authorList>
    </citation>
    <scope>NUCLEOTIDE SEQUENCE</scope>
    <source>
        <strain evidence="3">Niue_2</strain>
        <tissue evidence="3">Leaf</tissue>
    </source>
</reference>
<dbReference type="InterPro" id="IPR029068">
    <property type="entry name" value="Glyas_Bleomycin-R_OHBP_Dase"/>
</dbReference>
<dbReference type="EMBL" id="NMUH01012433">
    <property type="protein sequence ID" value="MQM22224.1"/>
    <property type="molecule type" value="Genomic_DNA"/>
</dbReference>
<gene>
    <name evidence="3" type="ORF">Taro_055274</name>
</gene>
<dbReference type="Pfam" id="PF00903">
    <property type="entry name" value="Glyoxalase"/>
    <property type="match status" value="1"/>
</dbReference>
<dbReference type="OrthoDB" id="16820at2759"/>
<proteinExistence type="predicted"/>
<evidence type="ECO:0000313" key="3">
    <source>
        <dbReference type="EMBL" id="MQM22224.1"/>
    </source>
</evidence>
<dbReference type="PANTHER" id="PTHR46142:SF3">
    <property type="entry name" value="F18B13.24 PROTEIN"/>
    <property type="match status" value="1"/>
</dbReference>
<protein>
    <recommendedName>
        <fullName evidence="2">Glyoxalase/fosfomycin resistance/dioxygenase domain-containing protein</fullName>
    </recommendedName>
</protein>
<sequence>MKNTSGGALSLNSLNHISLICRSVEKSLEFYQDVLGLFPIRRPESLKFEGAWLRLGVVGGGHAEPATTKAELGAANTSRKELQVGLPLADSQVWRATGKFLPESFHSATISSPRTYPAAHAPESTRPCVHVHEAMRPQPLARTTPSARATPQPCSPVV</sequence>
<feature type="region of interest" description="Disordered" evidence="1">
    <location>
        <begin position="137"/>
        <end position="158"/>
    </location>
</feature>
<dbReference type="PANTHER" id="PTHR46142">
    <property type="match status" value="1"/>
</dbReference>
<dbReference type="Proteomes" id="UP000652761">
    <property type="component" value="Unassembled WGS sequence"/>
</dbReference>
<evidence type="ECO:0000259" key="2">
    <source>
        <dbReference type="Pfam" id="PF00903"/>
    </source>
</evidence>
<dbReference type="Gene3D" id="3.10.180.10">
    <property type="entry name" value="2,3-Dihydroxybiphenyl 1,2-Dioxygenase, domain 1"/>
    <property type="match status" value="1"/>
</dbReference>